<dbReference type="PANTHER" id="PTHR45138">
    <property type="entry name" value="REGULATORY COMPONENTS OF SENSORY TRANSDUCTION SYSTEM"/>
    <property type="match status" value="1"/>
</dbReference>
<dbReference type="InterPro" id="IPR029787">
    <property type="entry name" value="Nucleotide_cyclase"/>
</dbReference>
<proteinExistence type="predicted"/>
<dbReference type="InterPro" id="IPR043128">
    <property type="entry name" value="Rev_trsase/Diguanyl_cyclase"/>
</dbReference>
<dbReference type="PANTHER" id="PTHR45138:SF23">
    <property type="entry name" value="SIGNALING PROTEIN"/>
    <property type="match status" value="1"/>
</dbReference>
<dbReference type="SUPFAM" id="SSF55073">
    <property type="entry name" value="Nucleotide cyclase"/>
    <property type="match status" value="1"/>
</dbReference>
<dbReference type="CDD" id="cd01949">
    <property type="entry name" value="GGDEF"/>
    <property type="match status" value="1"/>
</dbReference>
<organism evidence="1 2">
    <name type="scientific">Mariniplasma anaerobium</name>
    <dbReference type="NCBI Taxonomy" id="2735436"/>
    <lineage>
        <taxon>Bacteria</taxon>
        <taxon>Bacillati</taxon>
        <taxon>Mycoplasmatota</taxon>
        <taxon>Mollicutes</taxon>
        <taxon>Acholeplasmatales</taxon>
        <taxon>Acholeplasmataceae</taxon>
        <taxon>Mariniplasma</taxon>
    </lineage>
</organism>
<dbReference type="AlphaFoldDB" id="A0A7U9TL32"/>
<gene>
    <name evidence="1" type="ORF">MPAN_016570</name>
</gene>
<dbReference type="Gene3D" id="3.30.70.270">
    <property type="match status" value="1"/>
</dbReference>
<dbReference type="KEGG" id="manr:MPAN_016570"/>
<dbReference type="SMART" id="SM00267">
    <property type="entry name" value="GGDEF"/>
    <property type="match status" value="1"/>
</dbReference>
<dbReference type="GO" id="GO:0005886">
    <property type="term" value="C:plasma membrane"/>
    <property type="evidence" value="ECO:0007669"/>
    <property type="project" value="TreeGrafter"/>
</dbReference>
<name>A0A7U9TL32_9MOLU</name>
<reference evidence="1" key="1">
    <citation type="submission" date="2021-01" db="EMBL/GenBank/DDBJ databases">
        <title>Draft genome sequence of Acholeplasmataceae bacterium strain Mahy22.</title>
        <authorList>
            <person name="Watanabe M."/>
            <person name="Kojima H."/>
            <person name="Fukui M."/>
        </authorList>
    </citation>
    <scope>NUCLEOTIDE SEQUENCE</scope>
    <source>
        <strain evidence="1">Mahy22</strain>
    </source>
</reference>
<dbReference type="InterPro" id="IPR050469">
    <property type="entry name" value="Diguanylate_Cyclase"/>
</dbReference>
<evidence type="ECO:0000313" key="2">
    <source>
        <dbReference type="Proteomes" id="UP000620133"/>
    </source>
</evidence>
<dbReference type="PROSITE" id="PS50887">
    <property type="entry name" value="GGDEF"/>
    <property type="match status" value="1"/>
</dbReference>
<dbReference type="GO" id="GO:1902201">
    <property type="term" value="P:negative regulation of bacterial-type flagellum-dependent cell motility"/>
    <property type="evidence" value="ECO:0007669"/>
    <property type="project" value="TreeGrafter"/>
</dbReference>
<sequence length="378" mass="44432">MYIEIQKNVLSIIILAILYISLIRQLNWKEYLNRVFLYLIWFNIACIVLDSIIILTSANTSLIPNIMLYVSVGLYYVLAPAIALLWLIYVDLTIYGDKNRLFKISIMPSVIIIINLILVMASYKYDLIFNINNQNVFSRGSYFFITIALSTIVLMYTMIHIYNNKHTIRKQEYITLMLFGVPPLISGIFLIFFKDMNFVWNSLVISQLLVYIYIQSKITNTDFLTGLFNRREYEFRVKQLKNNKLKHVEISGIMIDINDFKKINDDNGHKFGDEALIATSKMLEASVRKQDCVFRVGGDEFIVIIFSEERDIINDIIKRIDKEFVKFNQSTELPFELSYSMGKGVFDEKKHNDINDFFEHLDFMMYDQKKVYKEKCKS</sequence>
<dbReference type="GO" id="GO:0043709">
    <property type="term" value="P:cell adhesion involved in single-species biofilm formation"/>
    <property type="evidence" value="ECO:0007669"/>
    <property type="project" value="TreeGrafter"/>
</dbReference>
<dbReference type="Pfam" id="PF00990">
    <property type="entry name" value="GGDEF"/>
    <property type="match status" value="1"/>
</dbReference>
<dbReference type="GO" id="GO:0052621">
    <property type="term" value="F:diguanylate cyclase activity"/>
    <property type="evidence" value="ECO:0007669"/>
    <property type="project" value="TreeGrafter"/>
</dbReference>
<dbReference type="RefSeq" id="WP_176239409.1">
    <property type="nucleotide sequence ID" value="NZ_AP024412.1"/>
</dbReference>
<dbReference type="InterPro" id="IPR000160">
    <property type="entry name" value="GGDEF_dom"/>
</dbReference>
<protein>
    <submittedName>
        <fullName evidence="1">Uncharacterized protein</fullName>
    </submittedName>
</protein>
<accession>A0A7U9TL32</accession>
<dbReference type="Proteomes" id="UP000620133">
    <property type="component" value="Chromosome"/>
</dbReference>
<dbReference type="NCBIfam" id="TIGR00254">
    <property type="entry name" value="GGDEF"/>
    <property type="match status" value="1"/>
</dbReference>
<dbReference type="EMBL" id="AP024412">
    <property type="protein sequence ID" value="BCR36764.1"/>
    <property type="molecule type" value="Genomic_DNA"/>
</dbReference>
<keyword evidence="2" id="KW-1185">Reference proteome</keyword>
<evidence type="ECO:0000313" key="1">
    <source>
        <dbReference type="EMBL" id="BCR36764.1"/>
    </source>
</evidence>